<gene>
    <name evidence="14" type="ordered locus">S70_19450</name>
</gene>
<keyword evidence="8 9" id="KW-0998">Cell outer membrane</keyword>
<dbReference type="OrthoDB" id="6046653at2"/>
<evidence type="ECO:0000256" key="11">
    <source>
        <dbReference type="SAM" id="MobiDB-lite"/>
    </source>
</evidence>
<comment type="similarity">
    <text evidence="2 9 10">Belongs to the TonB-dependent receptor family.</text>
</comment>
<keyword evidence="7 9" id="KW-0472">Membrane</keyword>
<evidence type="ECO:0000256" key="8">
    <source>
        <dbReference type="ARBA" id="ARBA00023237"/>
    </source>
</evidence>
<dbReference type="EMBL" id="CP003488">
    <property type="protein sequence ID" value="AFH95685.1"/>
    <property type="molecule type" value="Genomic_DNA"/>
</dbReference>
<evidence type="ECO:0000259" key="12">
    <source>
        <dbReference type="Pfam" id="PF00593"/>
    </source>
</evidence>
<name>A0A140NRD6_PROSM</name>
<comment type="subcellular location">
    <subcellularLocation>
        <location evidence="1 9">Cell outer membrane</location>
        <topology evidence="1 9">Multi-pass membrane protein</topology>
    </subcellularLocation>
</comment>
<evidence type="ECO:0000313" key="15">
    <source>
        <dbReference type="Proteomes" id="UP000005012"/>
    </source>
</evidence>
<dbReference type="GO" id="GO:0015232">
    <property type="term" value="F:heme transmembrane transporter activity"/>
    <property type="evidence" value="ECO:0007669"/>
    <property type="project" value="InterPro"/>
</dbReference>
<feature type="region of interest" description="Disordered" evidence="11">
    <location>
        <begin position="268"/>
        <end position="292"/>
    </location>
</feature>
<dbReference type="Gene3D" id="2.170.130.10">
    <property type="entry name" value="TonB-dependent receptor, plug domain"/>
    <property type="match status" value="1"/>
</dbReference>
<keyword evidence="4 9" id="KW-1134">Transmembrane beta strand</keyword>
<dbReference type="InterPro" id="IPR012910">
    <property type="entry name" value="Plug_dom"/>
</dbReference>
<dbReference type="GO" id="GO:0044718">
    <property type="term" value="P:siderophore transmembrane transport"/>
    <property type="evidence" value="ECO:0007669"/>
    <property type="project" value="TreeGrafter"/>
</dbReference>
<dbReference type="PANTHER" id="PTHR30069">
    <property type="entry name" value="TONB-DEPENDENT OUTER MEMBRANE RECEPTOR"/>
    <property type="match status" value="1"/>
</dbReference>
<protein>
    <recommendedName>
        <fullName evidence="16">Hemin receptor</fullName>
    </recommendedName>
</protein>
<dbReference type="InterPro" id="IPR036942">
    <property type="entry name" value="Beta-barrel_TonB_sf"/>
</dbReference>
<evidence type="ECO:0000256" key="2">
    <source>
        <dbReference type="ARBA" id="ARBA00009810"/>
    </source>
</evidence>
<evidence type="ECO:0000256" key="4">
    <source>
        <dbReference type="ARBA" id="ARBA00022452"/>
    </source>
</evidence>
<dbReference type="HOGENOM" id="CLU_008287_19_3_6"/>
<dbReference type="PATRIC" id="fig|1157951.4.peg.3909"/>
<dbReference type="Pfam" id="PF00593">
    <property type="entry name" value="TonB_dep_Rec_b-barrel"/>
    <property type="match status" value="1"/>
</dbReference>
<reference evidence="14 15" key="1">
    <citation type="journal article" date="2012" name="J. Bacteriol.">
        <title>Complete Genome Sequence of Providencia stuartii Clinical Isolate MRSN 2154.</title>
        <authorList>
            <person name="Clifford R.J."/>
            <person name="Hang J."/>
            <person name="Riley M.C."/>
            <person name="Onmus-Leone F."/>
            <person name="Kuschner R.A."/>
            <person name="Lesho E.P."/>
            <person name="Waterman P.E."/>
        </authorList>
    </citation>
    <scope>NUCLEOTIDE SEQUENCE [LARGE SCALE GENOMIC DNA]</scope>
    <source>
        <strain evidence="14 15">MRSN 2154</strain>
    </source>
</reference>
<accession>A0A140NRD6</accession>
<evidence type="ECO:0000256" key="7">
    <source>
        <dbReference type="ARBA" id="ARBA00023136"/>
    </source>
</evidence>
<evidence type="ECO:0000259" key="13">
    <source>
        <dbReference type="Pfam" id="PF07715"/>
    </source>
</evidence>
<dbReference type="KEGG" id="psi:S70_19450"/>
<evidence type="ECO:0000256" key="6">
    <source>
        <dbReference type="ARBA" id="ARBA00023077"/>
    </source>
</evidence>
<dbReference type="Proteomes" id="UP000005012">
    <property type="component" value="Chromosome"/>
</dbReference>
<keyword evidence="6 10" id="KW-0798">TonB box</keyword>
<evidence type="ECO:0000256" key="9">
    <source>
        <dbReference type="PROSITE-ProRule" id="PRU01360"/>
    </source>
</evidence>
<feature type="domain" description="TonB-dependent receptor plug" evidence="13">
    <location>
        <begin position="61"/>
        <end position="162"/>
    </location>
</feature>
<proteinExistence type="inferred from homology"/>
<evidence type="ECO:0008006" key="16">
    <source>
        <dbReference type="Google" id="ProtNLM"/>
    </source>
</evidence>
<feature type="compositionally biased region" description="Basic and acidic residues" evidence="11">
    <location>
        <begin position="278"/>
        <end position="292"/>
    </location>
</feature>
<feature type="domain" description="TonB-dependent receptor-like beta-barrel" evidence="12">
    <location>
        <begin position="261"/>
        <end position="690"/>
    </location>
</feature>
<dbReference type="GO" id="GO:0015344">
    <property type="term" value="F:siderophore uptake transmembrane transporter activity"/>
    <property type="evidence" value="ECO:0007669"/>
    <property type="project" value="TreeGrafter"/>
</dbReference>
<dbReference type="InterPro" id="IPR000531">
    <property type="entry name" value="Beta-barrel_TonB"/>
</dbReference>
<dbReference type="InterPro" id="IPR037066">
    <property type="entry name" value="Plug_dom_sf"/>
</dbReference>
<evidence type="ECO:0000256" key="5">
    <source>
        <dbReference type="ARBA" id="ARBA00022692"/>
    </source>
</evidence>
<evidence type="ECO:0000313" key="14">
    <source>
        <dbReference type="EMBL" id="AFH95685.1"/>
    </source>
</evidence>
<evidence type="ECO:0000256" key="3">
    <source>
        <dbReference type="ARBA" id="ARBA00022448"/>
    </source>
</evidence>
<dbReference type="AlphaFoldDB" id="A0A140NRD6"/>
<dbReference type="GO" id="GO:0009279">
    <property type="term" value="C:cell outer membrane"/>
    <property type="evidence" value="ECO:0007669"/>
    <property type="project" value="UniProtKB-SubCell"/>
</dbReference>
<dbReference type="Gene3D" id="2.40.170.20">
    <property type="entry name" value="TonB-dependent receptor, beta-barrel domain"/>
    <property type="match status" value="1"/>
</dbReference>
<keyword evidence="3 9" id="KW-0813">Transport</keyword>
<dbReference type="RefSeq" id="WP_014658211.1">
    <property type="nucleotide sequence ID" value="NC_017731.1"/>
</dbReference>
<evidence type="ECO:0000256" key="1">
    <source>
        <dbReference type="ARBA" id="ARBA00004571"/>
    </source>
</evidence>
<dbReference type="InterPro" id="IPR039426">
    <property type="entry name" value="TonB-dep_rcpt-like"/>
</dbReference>
<dbReference type="InterPro" id="IPR011276">
    <property type="entry name" value="TonB_haem/Hb_rcpt"/>
</dbReference>
<evidence type="ECO:0000256" key="10">
    <source>
        <dbReference type="RuleBase" id="RU003357"/>
    </source>
</evidence>
<organism evidence="14 15">
    <name type="scientific">Providencia stuartii (strain MRSN 2154)</name>
    <dbReference type="NCBI Taxonomy" id="1157951"/>
    <lineage>
        <taxon>Bacteria</taxon>
        <taxon>Pseudomonadati</taxon>
        <taxon>Pseudomonadota</taxon>
        <taxon>Gammaproteobacteria</taxon>
        <taxon>Enterobacterales</taxon>
        <taxon>Morganellaceae</taxon>
        <taxon>Providencia</taxon>
    </lineage>
</organism>
<dbReference type="CDD" id="cd01347">
    <property type="entry name" value="ligand_gated_channel"/>
    <property type="match status" value="1"/>
</dbReference>
<dbReference type="Pfam" id="PF07715">
    <property type="entry name" value="Plug"/>
    <property type="match status" value="1"/>
</dbReference>
<dbReference type="SUPFAM" id="SSF56935">
    <property type="entry name" value="Porins"/>
    <property type="match status" value="1"/>
</dbReference>
<keyword evidence="5 9" id="KW-0812">Transmembrane</keyword>
<dbReference type="GeneID" id="93519590"/>
<dbReference type="PROSITE" id="PS52016">
    <property type="entry name" value="TONB_DEPENDENT_REC_3"/>
    <property type="match status" value="1"/>
</dbReference>
<dbReference type="PANTHER" id="PTHR30069:SF41">
    <property type="entry name" value="HEME_HEMOPEXIN UTILIZATION PROTEIN C"/>
    <property type="match status" value="1"/>
</dbReference>
<dbReference type="NCBIfam" id="TIGR01785">
    <property type="entry name" value="TonB-hemin"/>
    <property type="match status" value="1"/>
</dbReference>
<reference evidence="15" key="2">
    <citation type="submission" date="2012-04" db="EMBL/GenBank/DDBJ databases">
        <title>Complete genome sequence of Providencia stuartii clinical isolate MRSN 2154.</title>
        <authorList>
            <person name="Clifford R.J."/>
            <person name="Hang J."/>
            <person name="Riley M.C."/>
            <person name="Onmus-Leone F."/>
            <person name="Kuschner R.A."/>
            <person name="Lesho E.P."/>
            <person name="Waterman P.E."/>
        </authorList>
    </citation>
    <scope>NUCLEOTIDE SEQUENCE [LARGE SCALE GENOMIC DNA]</scope>
    <source>
        <strain evidence="15">MRSN 2154</strain>
    </source>
</reference>
<sequence>MEFKLMSVTPTISLNGSKITVSALATTLAISGFSAVATAKKTIGDTVHVTTHPFHHENIAVAEQVDVIDAQAPEYQSASSALDLLKGQPGIFVSGTGGTYGQEVHLRGYDSRGVKITVDNVTQDFNSGLYNATFIDPSLVKKVFVHKGASSVAHGSGALAGVVAMKTVNAKDLLKQGQALGGRVFSGVNRNDHSYLAGASVYGHTGPLDILLSYSQRKKYSLASADFPTQDNHEKVHNWLLKTTWYAHPNYHLALQLRDYRNDGLGLKQPTVNNSADTRFKNTPHERDSHQRDVSISQYITSNRFPNWQANWDLYYTDLSLSQLDREKAKADNQYQREKRTQYTYGTKLTNHFIVPIEGWVNNQIESGIEYYQQQQKPNKHAISYPPARLANISGWVNNDMTLHHLPITLSAGTRFTSYEASRQGFAKNRDTNWSSRFAVSITPAHWLNLYSSYSEGYRTPRMAELYNNSNHFSVMGGWLTSDFRPTPDLQPETNKTVEVGLKASFDDLLSNGDELQFGSTYFDTKAKNHIAVEGRYTKKYHFMKGQYQWFPNEIYFSNVPSATIRGIDSFIRYKTLWFDLNISHNKTTGKEDGTGYSLSSIRPETLLIRFNAPIATTGLSLGWVGEFAAKTQFQGNAKYQLKQHKSQHGLDRYHKEVIQYAGYSLHDFYVNYQADQFIKGLNTTLTMKNAFDRQYVSSMGVPQEGRNFYFNVSYQW</sequence>